<feature type="domain" description="3-hydroxyacyl-CoA dehydrogenase C-terminal" evidence="8">
    <location>
        <begin position="203"/>
        <end position="299"/>
    </location>
</feature>
<evidence type="ECO:0000313" key="11">
    <source>
        <dbReference type="Proteomes" id="UP000189670"/>
    </source>
</evidence>
<evidence type="ECO:0000313" key="10">
    <source>
        <dbReference type="EMBL" id="ETR72700.1"/>
    </source>
</evidence>
<name>A0A1V1PD16_9BACT</name>
<keyword evidence="6" id="KW-0443">Lipid metabolism</keyword>
<dbReference type="Gene3D" id="3.90.226.10">
    <property type="entry name" value="2-enoyl-CoA Hydratase, Chain A, domain 1"/>
    <property type="match status" value="1"/>
</dbReference>
<dbReference type="GO" id="GO:0006635">
    <property type="term" value="P:fatty acid beta-oxidation"/>
    <property type="evidence" value="ECO:0007669"/>
    <property type="project" value="UniProtKB-UniPathway"/>
</dbReference>
<dbReference type="InterPro" id="IPR001753">
    <property type="entry name" value="Enoyl-CoA_hydra/iso"/>
</dbReference>
<evidence type="ECO:0000256" key="6">
    <source>
        <dbReference type="ARBA" id="ARBA00023098"/>
    </source>
</evidence>
<keyword evidence="4" id="KW-0560">Oxidoreductase</keyword>
<dbReference type="Pfam" id="PF02737">
    <property type="entry name" value="3HCDH_N"/>
    <property type="match status" value="1"/>
</dbReference>
<comment type="caution">
    <text evidence="10">The sequence shown here is derived from an EMBL/GenBank/DDBJ whole genome shotgun (WGS) entry which is preliminary data.</text>
</comment>
<dbReference type="InterPro" id="IPR006176">
    <property type="entry name" value="3-OHacyl-CoA_DH_NAD-bd"/>
</dbReference>
<evidence type="ECO:0000256" key="1">
    <source>
        <dbReference type="ARBA" id="ARBA00005005"/>
    </source>
</evidence>
<evidence type="ECO:0000256" key="4">
    <source>
        <dbReference type="ARBA" id="ARBA00023002"/>
    </source>
</evidence>
<dbReference type="AlphaFoldDB" id="A0A1V1PD16"/>
<dbReference type="PANTHER" id="PTHR48075">
    <property type="entry name" value="3-HYDROXYACYL-COA DEHYDROGENASE FAMILY PROTEIN"/>
    <property type="match status" value="1"/>
</dbReference>
<dbReference type="InterPro" id="IPR036291">
    <property type="entry name" value="NAD(P)-bd_dom_sf"/>
</dbReference>
<dbReference type="SUPFAM" id="SSF51735">
    <property type="entry name" value="NAD(P)-binding Rossmann-fold domains"/>
    <property type="match status" value="1"/>
</dbReference>
<dbReference type="Proteomes" id="UP000189670">
    <property type="component" value="Unassembled WGS sequence"/>
</dbReference>
<feature type="domain" description="3-hydroxyacyl-CoA dehydrogenase NAD binding" evidence="9">
    <location>
        <begin position="7"/>
        <end position="199"/>
    </location>
</feature>
<evidence type="ECO:0000256" key="2">
    <source>
        <dbReference type="ARBA" id="ARBA00022832"/>
    </source>
</evidence>
<dbReference type="Pfam" id="PF00725">
    <property type="entry name" value="3HCDH"/>
    <property type="match status" value="1"/>
</dbReference>
<keyword evidence="2" id="KW-0276">Fatty acid metabolism</keyword>
<comment type="pathway">
    <text evidence="1">Lipid metabolism; fatty acid beta-oxidation.</text>
</comment>
<dbReference type="Gene3D" id="3.40.50.720">
    <property type="entry name" value="NAD(P)-binding Rossmann-like Domain"/>
    <property type="match status" value="1"/>
</dbReference>
<dbReference type="InterPro" id="IPR006108">
    <property type="entry name" value="3HC_DH_C"/>
</dbReference>
<dbReference type="PANTHER" id="PTHR48075:SF7">
    <property type="entry name" value="3-HYDROXYACYL-COA DEHYDROGENASE-RELATED"/>
    <property type="match status" value="1"/>
</dbReference>
<protein>
    <submittedName>
        <fullName evidence="10">3-hydroxyacyl-CoA dehydrogenase</fullName>
    </submittedName>
</protein>
<dbReference type="Gene3D" id="1.10.1040.50">
    <property type="match status" value="1"/>
</dbReference>
<evidence type="ECO:0000256" key="5">
    <source>
        <dbReference type="ARBA" id="ARBA00023027"/>
    </source>
</evidence>
<dbReference type="InterPro" id="IPR029045">
    <property type="entry name" value="ClpP/crotonase-like_dom_sf"/>
</dbReference>
<dbReference type="GO" id="GO:0003857">
    <property type="term" value="F:(3S)-3-hydroxyacyl-CoA dehydrogenase (NAD+) activity"/>
    <property type="evidence" value="ECO:0007669"/>
    <property type="project" value="UniProtKB-EC"/>
</dbReference>
<dbReference type="UniPathway" id="UPA00659"/>
<dbReference type="InterPro" id="IPR008927">
    <property type="entry name" value="6-PGluconate_DH-like_C_sf"/>
</dbReference>
<evidence type="ECO:0000259" key="8">
    <source>
        <dbReference type="Pfam" id="PF00725"/>
    </source>
</evidence>
<comment type="catalytic activity">
    <reaction evidence="7">
        <text>a (3S)-3-hydroxyacyl-CoA + NAD(+) = a 3-oxoacyl-CoA + NADH + H(+)</text>
        <dbReference type="Rhea" id="RHEA:22432"/>
        <dbReference type="ChEBI" id="CHEBI:15378"/>
        <dbReference type="ChEBI" id="CHEBI:57318"/>
        <dbReference type="ChEBI" id="CHEBI:57540"/>
        <dbReference type="ChEBI" id="CHEBI:57945"/>
        <dbReference type="ChEBI" id="CHEBI:90726"/>
        <dbReference type="EC" id="1.1.1.35"/>
    </reaction>
</comment>
<sequence>MTRRIEKAAVIGSGVMGGGIAALCAGAGVKTVLLDIVPFDLKDEEKDNPKARNRIVQAGLDAQLKAKPPAFFNKKVDMNLLEIGNLDDDLDQLKDCDLIIEVVVENLKIKQGLFDKIETVRKPGAIVASNTSGLPLASMAEGRSQDFKDNFIIMHFFNPPRYLKLLELVSGPDTKPEVCEFIENWGEKILGKGIVWAKDTPNFIGNRIGVGLIGEALQLLKTEDITIPEFDATFGPAFGMPKTAVFALCDLVGLDTIDHLAKNSYELLTNDERREIYQLPDFFSKLIEAGCFGKKTKDKGGFYRTEIDPSTWKKIHKVLDLKTGEHVEFNRKDVPELVKEIKKLDTLAEKQNKIFYSDDRVAKVAWKLGAQCLIYAANRVPEISDAIVGIDNAMKWGYALESGPFEVWDNIGVKKSVERMKAEGFAVPDSITKMIDGGNDTFYRIHNGKKQYFDLVAGEYKDVILNENCIFLADLRADNKLVKGNECVSLIDLGDGVFNVEFHTKMNALNKTILDFIGEAADYVLDNGVGIVIGNQAPGMPGAFSAGGDLGFMGNLAAQGKFNEIDDFIKGVHKAVLGMKYAPIPIVAAPYGMTLGGGCEVCLAADRIVAHAELYMGLVEIGAGLVPGGCGMMHLWQRYMDSVPGKVKLTDYGAYLIPVFTAVAQAKYSGSAAEAREWGFLRPTDRIVMNKDHLIGEAKKEVLSMIELGYNPPAKKNIR</sequence>
<evidence type="ECO:0000256" key="3">
    <source>
        <dbReference type="ARBA" id="ARBA00022963"/>
    </source>
</evidence>
<organism evidence="10 11">
    <name type="scientific">Candidatus Magnetoglobus multicellularis str. Araruama</name>
    <dbReference type="NCBI Taxonomy" id="890399"/>
    <lineage>
        <taxon>Bacteria</taxon>
        <taxon>Pseudomonadati</taxon>
        <taxon>Thermodesulfobacteriota</taxon>
        <taxon>Desulfobacteria</taxon>
        <taxon>Desulfobacterales</taxon>
        <taxon>Desulfobacteraceae</taxon>
        <taxon>Candidatus Magnetoglobus</taxon>
    </lineage>
</organism>
<gene>
    <name evidence="10" type="primary">fadN</name>
    <name evidence="10" type="ORF">OMM_01514</name>
</gene>
<keyword evidence="3" id="KW-0442">Lipid degradation</keyword>
<keyword evidence="5" id="KW-0520">NAD</keyword>
<dbReference type="SUPFAM" id="SSF52096">
    <property type="entry name" value="ClpP/crotonase"/>
    <property type="match status" value="1"/>
</dbReference>
<reference evidence="11" key="1">
    <citation type="submission" date="2012-11" db="EMBL/GenBank/DDBJ databases">
        <authorList>
            <person name="Lucero-Rivera Y.E."/>
            <person name="Tovar-Ramirez D."/>
        </authorList>
    </citation>
    <scope>NUCLEOTIDE SEQUENCE [LARGE SCALE GENOMIC DNA]</scope>
    <source>
        <strain evidence="11">Araruama</strain>
    </source>
</reference>
<dbReference type="CDD" id="cd06558">
    <property type="entry name" value="crotonase-like"/>
    <property type="match status" value="1"/>
</dbReference>
<dbReference type="GO" id="GO:0070403">
    <property type="term" value="F:NAD+ binding"/>
    <property type="evidence" value="ECO:0007669"/>
    <property type="project" value="InterPro"/>
</dbReference>
<dbReference type="SUPFAM" id="SSF48179">
    <property type="entry name" value="6-phosphogluconate dehydrogenase C-terminal domain-like"/>
    <property type="match status" value="2"/>
</dbReference>
<dbReference type="Pfam" id="PF00378">
    <property type="entry name" value="ECH_1"/>
    <property type="match status" value="1"/>
</dbReference>
<evidence type="ECO:0000256" key="7">
    <source>
        <dbReference type="ARBA" id="ARBA00049556"/>
    </source>
</evidence>
<evidence type="ECO:0000259" key="9">
    <source>
        <dbReference type="Pfam" id="PF02737"/>
    </source>
</evidence>
<proteinExistence type="predicted"/>
<dbReference type="EMBL" id="ATBP01000121">
    <property type="protein sequence ID" value="ETR72700.1"/>
    <property type="molecule type" value="Genomic_DNA"/>
</dbReference>
<accession>A0A1V1PD16</accession>